<sequence>MIRVEHVSKAFHGKTVLHDVNLYVTDGEFLGIIGSNGSGKTTLLRIMSGEERPDEGNVSLRGRLLERWKVRERAQQLTVVSQEGLTPVPFSVYDVVMMGRHVYQGRFQPPSARDREVVEHVLAVTGLEGMSPQSVAQLSGGERQRVAIARALAQEPRVLLLDEPTTYLDIGYQLSVLEYVKKWQVAHGAAVVAVLHDLNLAAQFCERIVLMEGGHIAAEGAPSDVLQADILQRVYRTRPTIVRHPLSGVPQVLLGS</sequence>
<keyword evidence="3 6" id="KW-0067">ATP-binding</keyword>
<keyword evidence="4" id="KW-1278">Translocase</keyword>
<dbReference type="InterPro" id="IPR003593">
    <property type="entry name" value="AAA+_ATPase"/>
</dbReference>
<dbReference type="RefSeq" id="WP_228441612.1">
    <property type="nucleotide sequence ID" value="NZ_CP019699.1"/>
</dbReference>
<dbReference type="SUPFAM" id="SSF52540">
    <property type="entry name" value="P-loop containing nucleoside triphosphate hydrolases"/>
    <property type="match status" value="1"/>
</dbReference>
<proteinExistence type="predicted"/>
<dbReference type="PROSITE" id="PS50893">
    <property type="entry name" value="ABC_TRANSPORTER_2"/>
    <property type="match status" value="1"/>
</dbReference>
<protein>
    <submittedName>
        <fullName evidence="6">Heme ABC transporter ATP-binding protein</fullName>
    </submittedName>
</protein>
<dbReference type="GO" id="GO:0005524">
    <property type="term" value="F:ATP binding"/>
    <property type="evidence" value="ECO:0007669"/>
    <property type="project" value="UniProtKB-KW"/>
</dbReference>
<dbReference type="InterPro" id="IPR027417">
    <property type="entry name" value="P-loop_NTPase"/>
</dbReference>
<dbReference type="NCBIfam" id="NF010068">
    <property type="entry name" value="PRK13548.1"/>
    <property type="match status" value="1"/>
</dbReference>
<dbReference type="EMBL" id="CP019699">
    <property type="protein sequence ID" value="AQS55843.1"/>
    <property type="molecule type" value="Genomic_DNA"/>
</dbReference>
<evidence type="ECO:0000259" key="5">
    <source>
        <dbReference type="PROSITE" id="PS50893"/>
    </source>
</evidence>
<dbReference type="GO" id="GO:0016887">
    <property type="term" value="F:ATP hydrolysis activity"/>
    <property type="evidence" value="ECO:0007669"/>
    <property type="project" value="InterPro"/>
</dbReference>
<evidence type="ECO:0000256" key="3">
    <source>
        <dbReference type="ARBA" id="ARBA00022840"/>
    </source>
</evidence>
<dbReference type="AlphaFoldDB" id="A0A1U9K755"/>
<evidence type="ECO:0000256" key="2">
    <source>
        <dbReference type="ARBA" id="ARBA00022741"/>
    </source>
</evidence>
<dbReference type="PANTHER" id="PTHR42794:SF1">
    <property type="entry name" value="HEMIN IMPORT ATP-BINDING PROTEIN HMUV"/>
    <property type="match status" value="1"/>
</dbReference>
<gene>
    <name evidence="6" type="ORF">B0W44_08620</name>
</gene>
<evidence type="ECO:0000256" key="1">
    <source>
        <dbReference type="ARBA" id="ARBA00022448"/>
    </source>
</evidence>
<dbReference type="PANTHER" id="PTHR42794">
    <property type="entry name" value="HEMIN IMPORT ATP-BINDING PROTEIN HMUV"/>
    <property type="match status" value="1"/>
</dbReference>
<dbReference type="SMART" id="SM00382">
    <property type="entry name" value="AAA"/>
    <property type="match status" value="1"/>
</dbReference>
<accession>A0A1U9K755</accession>
<organism evidence="6 7">
    <name type="scientific">Novibacillus thermophilus</name>
    <dbReference type="NCBI Taxonomy" id="1471761"/>
    <lineage>
        <taxon>Bacteria</taxon>
        <taxon>Bacillati</taxon>
        <taxon>Bacillota</taxon>
        <taxon>Bacilli</taxon>
        <taxon>Bacillales</taxon>
        <taxon>Thermoactinomycetaceae</taxon>
        <taxon>Novibacillus</taxon>
    </lineage>
</organism>
<dbReference type="InterPro" id="IPR017871">
    <property type="entry name" value="ABC_transporter-like_CS"/>
</dbReference>
<reference evidence="6 7" key="1">
    <citation type="journal article" date="2015" name="Int. J. Syst. Evol. Microbiol.">
        <title>Novibacillus thermophilus gen. nov., sp. nov., a Gram-staining-negative and moderately thermophilic member of the family Thermoactinomycetaceae.</title>
        <authorList>
            <person name="Yang G."/>
            <person name="Chen J."/>
            <person name="Zhou S."/>
        </authorList>
    </citation>
    <scope>NUCLEOTIDE SEQUENCE [LARGE SCALE GENOMIC DNA]</scope>
    <source>
        <strain evidence="6 7">SG-1</strain>
    </source>
</reference>
<dbReference type="CDD" id="cd03214">
    <property type="entry name" value="ABC_Iron-Siderophores_B12_Hemin"/>
    <property type="match status" value="1"/>
</dbReference>
<dbReference type="PROSITE" id="PS00211">
    <property type="entry name" value="ABC_TRANSPORTER_1"/>
    <property type="match status" value="1"/>
</dbReference>
<dbReference type="Proteomes" id="UP000188603">
    <property type="component" value="Chromosome"/>
</dbReference>
<dbReference type="STRING" id="1471761.B0W44_08620"/>
<evidence type="ECO:0000313" key="7">
    <source>
        <dbReference type="Proteomes" id="UP000188603"/>
    </source>
</evidence>
<evidence type="ECO:0000313" key="6">
    <source>
        <dbReference type="EMBL" id="AQS55843.1"/>
    </source>
</evidence>
<dbReference type="FunFam" id="3.40.50.300:FF:000134">
    <property type="entry name" value="Iron-enterobactin ABC transporter ATP-binding protein"/>
    <property type="match status" value="1"/>
</dbReference>
<evidence type="ECO:0000256" key="4">
    <source>
        <dbReference type="ARBA" id="ARBA00022967"/>
    </source>
</evidence>
<feature type="domain" description="ABC transporter" evidence="5">
    <location>
        <begin position="2"/>
        <end position="238"/>
    </location>
</feature>
<dbReference type="InterPro" id="IPR003439">
    <property type="entry name" value="ABC_transporter-like_ATP-bd"/>
</dbReference>
<keyword evidence="7" id="KW-1185">Reference proteome</keyword>
<keyword evidence="2" id="KW-0547">Nucleotide-binding</keyword>
<name>A0A1U9K755_9BACL</name>
<dbReference type="Pfam" id="PF00005">
    <property type="entry name" value="ABC_tran"/>
    <property type="match status" value="1"/>
</dbReference>
<dbReference type="KEGG" id="ntr:B0W44_08620"/>
<dbReference type="Gene3D" id="3.40.50.300">
    <property type="entry name" value="P-loop containing nucleotide triphosphate hydrolases"/>
    <property type="match status" value="1"/>
</dbReference>
<keyword evidence="1" id="KW-0813">Transport</keyword>